<comment type="similarity">
    <text evidence="2">Belongs to the PA-phosphatase related phosphoesterase family.</text>
</comment>
<evidence type="ECO:0000256" key="6">
    <source>
        <dbReference type="SAM" id="MobiDB-lite"/>
    </source>
</evidence>
<dbReference type="GO" id="GO:0046839">
    <property type="term" value="P:phospholipid dephosphorylation"/>
    <property type="evidence" value="ECO:0007669"/>
    <property type="project" value="TreeGrafter"/>
</dbReference>
<dbReference type="Proteomes" id="UP000053617">
    <property type="component" value="Unassembled WGS sequence"/>
</dbReference>
<dbReference type="STRING" id="1442369.A0A0D2IP50"/>
<evidence type="ECO:0000313" key="10">
    <source>
        <dbReference type="Proteomes" id="UP000053617"/>
    </source>
</evidence>
<dbReference type="EMBL" id="KN847478">
    <property type="protein sequence ID" value="KIX04926.1"/>
    <property type="molecule type" value="Genomic_DNA"/>
</dbReference>
<feature type="transmembrane region" description="Helical" evidence="7">
    <location>
        <begin position="300"/>
        <end position="318"/>
    </location>
</feature>
<keyword evidence="10" id="KW-1185">Reference proteome</keyword>
<feature type="transmembrane region" description="Helical" evidence="7">
    <location>
        <begin position="72"/>
        <end position="93"/>
    </location>
</feature>
<protein>
    <recommendedName>
        <fullName evidence="8">Phosphatidic acid phosphatase type 2/haloperoxidase domain-containing protein</fullName>
    </recommendedName>
</protein>
<dbReference type="InterPro" id="IPR036938">
    <property type="entry name" value="PAP2/HPO_sf"/>
</dbReference>
<organism evidence="9 10">
    <name type="scientific">Rhinocladiella mackenziei CBS 650.93</name>
    <dbReference type="NCBI Taxonomy" id="1442369"/>
    <lineage>
        <taxon>Eukaryota</taxon>
        <taxon>Fungi</taxon>
        <taxon>Dikarya</taxon>
        <taxon>Ascomycota</taxon>
        <taxon>Pezizomycotina</taxon>
        <taxon>Eurotiomycetes</taxon>
        <taxon>Chaetothyriomycetidae</taxon>
        <taxon>Chaetothyriales</taxon>
        <taxon>Herpotrichiellaceae</taxon>
        <taxon>Rhinocladiella</taxon>
    </lineage>
</organism>
<dbReference type="GO" id="GO:0006644">
    <property type="term" value="P:phospholipid metabolic process"/>
    <property type="evidence" value="ECO:0007669"/>
    <property type="project" value="InterPro"/>
</dbReference>
<keyword evidence="3 7" id="KW-0812">Transmembrane</keyword>
<dbReference type="GO" id="GO:0008195">
    <property type="term" value="F:phosphatidate phosphatase activity"/>
    <property type="evidence" value="ECO:0007669"/>
    <property type="project" value="TreeGrafter"/>
</dbReference>
<evidence type="ECO:0000256" key="5">
    <source>
        <dbReference type="ARBA" id="ARBA00023136"/>
    </source>
</evidence>
<dbReference type="CDD" id="cd03390">
    <property type="entry name" value="PAP2_containing_1_like"/>
    <property type="match status" value="1"/>
</dbReference>
<evidence type="ECO:0000259" key="8">
    <source>
        <dbReference type="Pfam" id="PF01569"/>
    </source>
</evidence>
<evidence type="ECO:0000313" key="9">
    <source>
        <dbReference type="EMBL" id="KIX04926.1"/>
    </source>
</evidence>
<keyword evidence="4 7" id="KW-1133">Transmembrane helix</keyword>
<dbReference type="AlphaFoldDB" id="A0A0D2IP50"/>
<sequence length="409" mass="44983">MVDAGKTHTSLAAGAQHLSKRLVASYVIDWILILGIAAIGIGFSNIDGSRRRFSLQDPHISYAYHDDTISNAVLFVVSLIAPAVITAVLCLILEPGPTVDRASTPREPLWRQKIWEWNTAWMGLGLTLASTYAISEGLKDLAGKPRPYLLDVCDPDLSPASIVRHRVGGLGTSVDSAVPIVVDWHICRSTDEDKLSNAFASWPSGHSSYSWAGMLYLTLFVCAKLAIHIPFLQPTYPDRGRTGTYLFADKGKEKYRPRTSSSQRNEAAAPPIYLLILAFVPMGTALFISVSRYFDYHHDGFDIISGALIGICMAWFGFRWYHLPIRGSAGSAWGARSRNHAFWPGCGRISYVGDEGWETERTIVPREDDDVEAARYINEQPSMSGAQSEETIADAIGAQSERGRPAYTA</sequence>
<evidence type="ECO:0000256" key="2">
    <source>
        <dbReference type="ARBA" id="ARBA00008816"/>
    </source>
</evidence>
<dbReference type="InterPro" id="IPR000326">
    <property type="entry name" value="PAP2/HPO"/>
</dbReference>
<name>A0A0D2IP50_9EURO</name>
<dbReference type="HOGENOM" id="CLU_021458_2_0_1"/>
<dbReference type="PANTHER" id="PTHR10165:SF154">
    <property type="entry name" value="PAP2 DOMAIN PROTEIN (AFU_ORTHOLOGUE AFUA_1G09730)"/>
    <property type="match status" value="1"/>
</dbReference>
<gene>
    <name evidence="9" type="ORF">Z518_05797</name>
</gene>
<feature type="transmembrane region" description="Helical" evidence="7">
    <location>
        <begin position="26"/>
        <end position="46"/>
    </location>
</feature>
<accession>A0A0D2IP50</accession>
<feature type="transmembrane region" description="Helical" evidence="7">
    <location>
        <begin position="272"/>
        <end position="294"/>
    </location>
</feature>
<evidence type="ECO:0000256" key="7">
    <source>
        <dbReference type="SAM" id="Phobius"/>
    </source>
</evidence>
<dbReference type="SUPFAM" id="SSF48317">
    <property type="entry name" value="Acid phosphatase/Vanadium-dependent haloperoxidase"/>
    <property type="match status" value="1"/>
</dbReference>
<dbReference type="RefSeq" id="XP_013272062.1">
    <property type="nucleotide sequence ID" value="XM_013416608.1"/>
</dbReference>
<reference evidence="9 10" key="1">
    <citation type="submission" date="2015-01" db="EMBL/GenBank/DDBJ databases">
        <title>The Genome Sequence of Rhinocladiella mackenzie CBS 650.93.</title>
        <authorList>
            <consortium name="The Broad Institute Genomics Platform"/>
            <person name="Cuomo C."/>
            <person name="de Hoog S."/>
            <person name="Gorbushina A."/>
            <person name="Stielow B."/>
            <person name="Teixiera M."/>
            <person name="Abouelleil A."/>
            <person name="Chapman S.B."/>
            <person name="Priest M."/>
            <person name="Young S.K."/>
            <person name="Wortman J."/>
            <person name="Nusbaum C."/>
            <person name="Birren B."/>
        </authorList>
    </citation>
    <scope>NUCLEOTIDE SEQUENCE [LARGE SCALE GENOMIC DNA]</scope>
    <source>
        <strain evidence="9 10">CBS 650.93</strain>
    </source>
</reference>
<keyword evidence="5 7" id="KW-0472">Membrane</keyword>
<feature type="compositionally biased region" description="Polar residues" evidence="6">
    <location>
        <begin position="380"/>
        <end position="390"/>
    </location>
</feature>
<feature type="domain" description="Phosphatidic acid phosphatase type 2/haloperoxidase" evidence="8">
    <location>
        <begin position="121"/>
        <end position="322"/>
    </location>
</feature>
<dbReference type="GO" id="GO:0016020">
    <property type="term" value="C:membrane"/>
    <property type="evidence" value="ECO:0007669"/>
    <property type="project" value="UniProtKB-SubCell"/>
</dbReference>
<dbReference type="Gene3D" id="1.20.144.10">
    <property type="entry name" value="Phosphatidic acid phosphatase type 2/haloperoxidase"/>
    <property type="match status" value="1"/>
</dbReference>
<dbReference type="OrthoDB" id="10030083at2759"/>
<evidence type="ECO:0000256" key="1">
    <source>
        <dbReference type="ARBA" id="ARBA00004141"/>
    </source>
</evidence>
<evidence type="ECO:0000256" key="3">
    <source>
        <dbReference type="ARBA" id="ARBA00022692"/>
    </source>
</evidence>
<dbReference type="VEuPathDB" id="FungiDB:Z518_05797"/>
<dbReference type="GeneID" id="25293868"/>
<comment type="subcellular location">
    <subcellularLocation>
        <location evidence="1">Membrane</location>
        <topology evidence="1">Multi-pass membrane protein</topology>
    </subcellularLocation>
</comment>
<dbReference type="PANTHER" id="PTHR10165">
    <property type="entry name" value="LIPID PHOSPHATE PHOSPHATASE"/>
    <property type="match status" value="1"/>
</dbReference>
<feature type="region of interest" description="Disordered" evidence="6">
    <location>
        <begin position="380"/>
        <end position="409"/>
    </location>
</feature>
<feature type="transmembrane region" description="Helical" evidence="7">
    <location>
        <begin position="209"/>
        <end position="232"/>
    </location>
</feature>
<feature type="transmembrane region" description="Helical" evidence="7">
    <location>
        <begin position="114"/>
        <end position="134"/>
    </location>
</feature>
<proteinExistence type="inferred from homology"/>
<dbReference type="InterPro" id="IPR043216">
    <property type="entry name" value="PAP-like"/>
</dbReference>
<dbReference type="Pfam" id="PF01569">
    <property type="entry name" value="PAP2"/>
    <property type="match status" value="1"/>
</dbReference>
<evidence type="ECO:0000256" key="4">
    <source>
        <dbReference type="ARBA" id="ARBA00022989"/>
    </source>
</evidence>